<keyword evidence="9" id="KW-1185">Reference proteome</keyword>
<dbReference type="Gene3D" id="2.40.10.340">
    <property type="entry name" value="Rod shape-determining protein MreC, domain 1"/>
    <property type="match status" value="1"/>
</dbReference>
<dbReference type="Gene3D" id="2.40.10.350">
    <property type="entry name" value="Rod shape-determining protein MreC, domain 2"/>
    <property type="match status" value="1"/>
</dbReference>
<dbReference type="AlphaFoldDB" id="A0A372IPN4"/>
<dbReference type="PANTHER" id="PTHR34138">
    <property type="entry name" value="CELL SHAPE-DETERMINING PROTEIN MREC"/>
    <property type="match status" value="1"/>
</dbReference>
<comment type="caution">
    <text evidence="8">The sequence shown here is derived from an EMBL/GenBank/DDBJ whole genome shotgun (WGS) entry which is preliminary data.</text>
</comment>
<dbReference type="GO" id="GO:0008360">
    <property type="term" value="P:regulation of cell shape"/>
    <property type="evidence" value="ECO:0007669"/>
    <property type="project" value="UniProtKB-KW"/>
</dbReference>
<dbReference type="OrthoDB" id="9792313at2"/>
<feature type="coiled-coil region" evidence="5">
    <location>
        <begin position="77"/>
        <end position="104"/>
    </location>
</feature>
<keyword evidence="5" id="KW-0175">Coiled coil</keyword>
<evidence type="ECO:0000256" key="1">
    <source>
        <dbReference type="ARBA" id="ARBA00009369"/>
    </source>
</evidence>
<dbReference type="EMBL" id="QVQT01000003">
    <property type="protein sequence ID" value="RFU16876.1"/>
    <property type="molecule type" value="Genomic_DNA"/>
</dbReference>
<feature type="compositionally biased region" description="Low complexity" evidence="6">
    <location>
        <begin position="468"/>
        <end position="480"/>
    </location>
</feature>
<sequence>MESFLSRYKNALVLVTVLLVQVLGLAVQVRRPASEGPEGKGVRLIRYWVMSLIAPPEHLLHMTGGGIRGLWSNYVDLIHVRRTNAKLQEQIDHLRIEEASLAEDARQGQRLQGMLGFRERYIYQTVPAQVIGVSGTEDSHVLIIDKGSKDGLKIDMPVITPDGIVGKTREVLAHSSQVLEISDATSGAGVILETTRIRGVLRGSSWGQPQIVNVSPDDRIKAGEKVITSGGDAIFPRGLPVGTVDRTVPDPDGTLMDILIHPAANLSRLEEVLVVTSMGDLVPGQTQIDIAESEAQKASDILAERLPSRADPNAPQVQGDDLADATAEGDVARPIRPPATLHPDVFTPGSTPSAADMTPGARLGHVLSGEGQPVPVRKTTPAAPASASSAVPAAVKKSAPAMPGAVSAAPQPVRPAEKAPQLVHDYSGATPPQYSHPAVRTPSTVAGPGTSRQATPHPPGQTASHLNPAAPRSATSAPAAGEHALPRTTVIVDGPDRSTQKRKPAPPAHAAPSAPPRPAGAGPQGRN</sequence>
<feature type="region of interest" description="Disordered" evidence="6">
    <location>
        <begin position="333"/>
        <end position="388"/>
    </location>
</feature>
<dbReference type="InterPro" id="IPR042177">
    <property type="entry name" value="Cell/Rod_1"/>
</dbReference>
<gene>
    <name evidence="8" type="primary">mreC</name>
    <name evidence="8" type="ORF">D0Y96_09030</name>
</gene>
<dbReference type="Pfam" id="PF04085">
    <property type="entry name" value="MreC"/>
    <property type="match status" value="1"/>
</dbReference>
<protein>
    <recommendedName>
        <fullName evidence="2">Cell shape-determining protein MreC</fullName>
    </recommendedName>
    <alternativeName>
        <fullName evidence="4">Cell shape protein MreC</fullName>
    </alternativeName>
</protein>
<evidence type="ECO:0000256" key="3">
    <source>
        <dbReference type="ARBA" id="ARBA00022960"/>
    </source>
</evidence>
<evidence type="ECO:0000313" key="8">
    <source>
        <dbReference type="EMBL" id="RFU16876.1"/>
    </source>
</evidence>
<evidence type="ECO:0000256" key="2">
    <source>
        <dbReference type="ARBA" id="ARBA00013855"/>
    </source>
</evidence>
<comment type="similarity">
    <text evidence="1">Belongs to the MreC family.</text>
</comment>
<dbReference type="Proteomes" id="UP000264702">
    <property type="component" value="Unassembled WGS sequence"/>
</dbReference>
<evidence type="ECO:0000256" key="6">
    <source>
        <dbReference type="SAM" id="MobiDB-lite"/>
    </source>
</evidence>
<organism evidence="8 9">
    <name type="scientific">Paracidobacterium acidisoli</name>
    <dbReference type="NCBI Taxonomy" id="2303751"/>
    <lineage>
        <taxon>Bacteria</taxon>
        <taxon>Pseudomonadati</taxon>
        <taxon>Acidobacteriota</taxon>
        <taxon>Terriglobia</taxon>
        <taxon>Terriglobales</taxon>
        <taxon>Acidobacteriaceae</taxon>
        <taxon>Paracidobacterium</taxon>
    </lineage>
</organism>
<feature type="domain" description="Rod shape-determining protein MreC beta-barrel core" evidence="7">
    <location>
        <begin position="130"/>
        <end position="275"/>
    </location>
</feature>
<dbReference type="GO" id="GO:0005886">
    <property type="term" value="C:plasma membrane"/>
    <property type="evidence" value="ECO:0007669"/>
    <property type="project" value="TreeGrafter"/>
</dbReference>
<evidence type="ECO:0000256" key="5">
    <source>
        <dbReference type="SAM" id="Coils"/>
    </source>
</evidence>
<accession>A0A372IPN4</accession>
<dbReference type="InterPro" id="IPR042175">
    <property type="entry name" value="Cell/Rod_MreC_2"/>
</dbReference>
<reference evidence="8 9" key="1">
    <citation type="submission" date="2018-08" db="EMBL/GenBank/DDBJ databases">
        <title>Acidipila sp. 4G-K13, an acidobacterium isolated from forest soil.</title>
        <authorList>
            <person name="Gao Z.-H."/>
            <person name="Qiu L.-H."/>
        </authorList>
    </citation>
    <scope>NUCLEOTIDE SEQUENCE [LARGE SCALE GENOMIC DNA]</scope>
    <source>
        <strain evidence="8 9">4G-K13</strain>
    </source>
</reference>
<feature type="compositionally biased region" description="Pro residues" evidence="6">
    <location>
        <begin position="505"/>
        <end position="518"/>
    </location>
</feature>
<dbReference type="InterPro" id="IPR055342">
    <property type="entry name" value="MreC_beta-barrel_core"/>
</dbReference>
<dbReference type="RefSeq" id="WP_117299044.1">
    <property type="nucleotide sequence ID" value="NZ_QVQT02000003.1"/>
</dbReference>
<name>A0A372IPN4_9BACT</name>
<dbReference type="PANTHER" id="PTHR34138:SF1">
    <property type="entry name" value="CELL SHAPE-DETERMINING PROTEIN MREC"/>
    <property type="match status" value="1"/>
</dbReference>
<proteinExistence type="inferred from homology"/>
<evidence type="ECO:0000256" key="4">
    <source>
        <dbReference type="ARBA" id="ARBA00032089"/>
    </source>
</evidence>
<evidence type="ECO:0000313" key="9">
    <source>
        <dbReference type="Proteomes" id="UP000264702"/>
    </source>
</evidence>
<feature type="region of interest" description="Disordered" evidence="6">
    <location>
        <begin position="403"/>
        <end position="527"/>
    </location>
</feature>
<keyword evidence="3" id="KW-0133">Cell shape</keyword>
<dbReference type="NCBIfam" id="TIGR00219">
    <property type="entry name" value="mreC"/>
    <property type="match status" value="1"/>
</dbReference>
<evidence type="ECO:0000259" key="7">
    <source>
        <dbReference type="Pfam" id="PF04085"/>
    </source>
</evidence>
<dbReference type="InterPro" id="IPR007221">
    <property type="entry name" value="MreC"/>
</dbReference>